<dbReference type="AlphaFoldDB" id="A0A2T4H8I7"/>
<gene>
    <name evidence="1" type="ORF">FCULG_00004927</name>
</gene>
<dbReference type="EMBL" id="PVEM01000001">
    <property type="protein sequence ID" value="PTD12132.1"/>
    <property type="molecule type" value="Genomic_DNA"/>
</dbReference>
<comment type="caution">
    <text evidence="1">The sequence shown here is derived from an EMBL/GenBank/DDBJ whole genome shotgun (WGS) entry which is preliminary data.</text>
</comment>
<evidence type="ECO:0000313" key="2">
    <source>
        <dbReference type="Proteomes" id="UP000241587"/>
    </source>
</evidence>
<evidence type="ECO:0000313" key="1">
    <source>
        <dbReference type="EMBL" id="PTD12132.1"/>
    </source>
</evidence>
<protein>
    <submittedName>
        <fullName evidence="1">Uncharacterized protein</fullName>
    </submittedName>
</protein>
<reference evidence="1 2" key="1">
    <citation type="submission" date="2018-02" db="EMBL/GenBank/DDBJ databases">
        <title>Fusarium culmorum secondary metabolites in fungal-bacterial-plant interactions.</title>
        <authorList>
            <person name="Schmidt R."/>
        </authorList>
    </citation>
    <scope>NUCLEOTIDE SEQUENCE [LARGE SCALE GENOMIC DNA]</scope>
    <source>
        <strain evidence="1 2">PV</strain>
    </source>
</reference>
<organism evidence="1 2">
    <name type="scientific">Fusarium culmorum</name>
    <dbReference type="NCBI Taxonomy" id="5516"/>
    <lineage>
        <taxon>Eukaryota</taxon>
        <taxon>Fungi</taxon>
        <taxon>Dikarya</taxon>
        <taxon>Ascomycota</taxon>
        <taxon>Pezizomycotina</taxon>
        <taxon>Sordariomycetes</taxon>
        <taxon>Hypocreomycetidae</taxon>
        <taxon>Hypocreales</taxon>
        <taxon>Nectriaceae</taxon>
        <taxon>Fusarium</taxon>
    </lineage>
</organism>
<dbReference type="Proteomes" id="UP000241587">
    <property type="component" value="Unassembled WGS sequence"/>
</dbReference>
<dbReference type="OrthoDB" id="10271568at2759"/>
<name>A0A2T4H8I7_FUSCU</name>
<proteinExistence type="predicted"/>
<dbReference type="OMA" id="QPYGERQ"/>
<sequence>MTLGKAYGPTNREKVTRYDQADISIKTRGSRGVQPYGERQPRVEGGEIGDQAWHSVAQPYAVETPVEEVVFDVKWYCDSIIKLSSCNPLSRTTEIEAPRGV</sequence>
<keyword evidence="2" id="KW-1185">Reference proteome</keyword>
<accession>A0A2T4H8I7</accession>